<proteinExistence type="predicted"/>
<gene>
    <name evidence="9" type="ORF">PRZ48_013954</name>
</gene>
<feature type="compositionally biased region" description="Polar residues" evidence="5">
    <location>
        <begin position="273"/>
        <end position="293"/>
    </location>
</feature>
<feature type="region of interest" description="Disordered" evidence="5">
    <location>
        <begin position="273"/>
        <end position="436"/>
    </location>
</feature>
<dbReference type="Pfam" id="PF11970">
    <property type="entry name" value="GPR_Gpa2_C"/>
    <property type="match status" value="1"/>
</dbReference>
<feature type="compositionally biased region" description="Polar residues" evidence="5">
    <location>
        <begin position="417"/>
        <end position="435"/>
    </location>
</feature>
<keyword evidence="2 6" id="KW-0812">Transmembrane</keyword>
<reference evidence="9 10" key="1">
    <citation type="journal article" date="2023" name="G3 (Bethesda)">
        <title>A chromosome-level genome assembly of Zasmidium syzygii isolated from banana leaves.</title>
        <authorList>
            <person name="van Westerhoven A.C."/>
            <person name="Mehrabi R."/>
            <person name="Talebi R."/>
            <person name="Steentjes M.B.F."/>
            <person name="Corcolon B."/>
            <person name="Chong P.A."/>
            <person name="Kema G.H.J."/>
            <person name="Seidl M.F."/>
        </authorList>
    </citation>
    <scope>NUCLEOTIDE SEQUENCE [LARGE SCALE GENOMIC DNA]</scope>
    <source>
        <strain evidence="9 10">P124</strain>
    </source>
</reference>
<dbReference type="Proteomes" id="UP001305779">
    <property type="component" value="Unassembled WGS sequence"/>
</dbReference>
<dbReference type="PANTHER" id="PTHR23112:SF37">
    <property type="entry name" value="G PROTEIN-COUPLED RECEPTOR GPR1"/>
    <property type="match status" value="1"/>
</dbReference>
<feature type="domain" description="G protein-coupled receptor GPR1/2/3 C-terminal" evidence="8">
    <location>
        <begin position="464"/>
        <end position="539"/>
    </location>
</feature>
<evidence type="ECO:0000256" key="6">
    <source>
        <dbReference type="SAM" id="Phobius"/>
    </source>
</evidence>
<feature type="compositionally biased region" description="Basic and acidic residues" evidence="5">
    <location>
        <begin position="641"/>
        <end position="675"/>
    </location>
</feature>
<feature type="transmembrane region" description="Helical" evidence="6">
    <location>
        <begin position="229"/>
        <end position="255"/>
    </location>
</feature>
<feature type="transmembrane region" description="Helical" evidence="6">
    <location>
        <begin position="474"/>
        <end position="496"/>
    </location>
</feature>
<feature type="transmembrane region" description="Helical" evidence="6">
    <location>
        <begin position="148"/>
        <end position="170"/>
    </location>
</feature>
<organism evidence="9 10">
    <name type="scientific">Zasmidium cellare</name>
    <name type="common">Wine cellar mold</name>
    <name type="synonym">Racodium cellare</name>
    <dbReference type="NCBI Taxonomy" id="395010"/>
    <lineage>
        <taxon>Eukaryota</taxon>
        <taxon>Fungi</taxon>
        <taxon>Dikarya</taxon>
        <taxon>Ascomycota</taxon>
        <taxon>Pezizomycotina</taxon>
        <taxon>Dothideomycetes</taxon>
        <taxon>Dothideomycetidae</taxon>
        <taxon>Mycosphaerellales</taxon>
        <taxon>Mycosphaerellaceae</taxon>
        <taxon>Zasmidium</taxon>
    </lineage>
</organism>
<evidence type="ECO:0000256" key="2">
    <source>
        <dbReference type="ARBA" id="ARBA00022692"/>
    </source>
</evidence>
<evidence type="ECO:0000256" key="3">
    <source>
        <dbReference type="ARBA" id="ARBA00022989"/>
    </source>
</evidence>
<feature type="compositionally biased region" description="Polar residues" evidence="5">
    <location>
        <begin position="340"/>
        <end position="357"/>
    </location>
</feature>
<comment type="subcellular location">
    <subcellularLocation>
        <location evidence="1">Membrane</location>
        <topology evidence="1">Multi-pass membrane protein</topology>
    </subcellularLocation>
</comment>
<feature type="compositionally biased region" description="Low complexity" evidence="5">
    <location>
        <begin position="376"/>
        <end position="386"/>
    </location>
</feature>
<evidence type="ECO:0000313" key="10">
    <source>
        <dbReference type="Proteomes" id="UP001305779"/>
    </source>
</evidence>
<protein>
    <submittedName>
        <fullName evidence="9">Uncharacterized protein</fullName>
    </submittedName>
</protein>
<dbReference type="Gene3D" id="1.20.1070.10">
    <property type="entry name" value="Rhodopsin 7-helix transmembrane proteins"/>
    <property type="match status" value="1"/>
</dbReference>
<sequence>MDFGDFGNPAVDHADEKLASSLAPSATWPTSAALYTVASMSEGPYDFPVQTRARLGASADFNASSILARQQQYQIQVIASTFSSVSILAAVCAIYWFCMMRRNFRRDLVLLLICGDLWKSFWFLVFSATTLSTGHISTDSSFCQASGYFLQVGLEACDIAIFLMSLHMVLQIFPPKDSFLGHDGLYRLRHAVLATWFVVPNVMSSLAFINSGSAFISQGGFCSLPIRPFWYRLALSWIPRYLIWIFVMGVAIRIYMHVGYEFKVFGEERDRSSSLAGADSNTTNTQTTVSAQLPISMRRTESSTSDGAAAEKQAGQDDAIAPEDAIMPPMPTGHPALPGSSKQGVWNPARRQSTPNWSIPFGGAGLETDHFQGAASPRSKSNPSSRRGSKQIGAGIMAEDFAPPPPIPLTLDRPRGSVSTVGSMKSSGAHSSFEQSPALAPITEHKSAASTESAPDNVATRAMKQRRKAIQRQLRLLFIYPVVYLILWVIPFVSHAMNYSNHFAQHPIFTISALNVFCQTIMGFCDVLIFSWREKPWRHIPGSDGTFLGSFKFWNVLFSKRWQEQRRKSSALSDDLPGDEKRNSSQSGLLNSLKRFSLSVTGKGNSPRRSEISLKSPAPAPTTPSRVRTAPAMHRRTHSGGSDRRILAAERAQERLEMERRDYQQNRRSLNERRTSVMSQQDQPLPPPTPRKEWWDRHMSVGGEDDLHDDDHGRV</sequence>
<keyword evidence="4 6" id="KW-0472">Membrane</keyword>
<feature type="transmembrane region" description="Helical" evidence="6">
    <location>
        <begin position="191"/>
        <end position="209"/>
    </location>
</feature>
<dbReference type="EMBL" id="JAXOVC010000013">
    <property type="protein sequence ID" value="KAK4494598.1"/>
    <property type="molecule type" value="Genomic_DNA"/>
</dbReference>
<feature type="transmembrane region" description="Helical" evidence="6">
    <location>
        <begin position="73"/>
        <end position="96"/>
    </location>
</feature>
<feature type="domain" description="Glucose receptor Git3-like N-terminal" evidence="7">
    <location>
        <begin position="73"/>
        <end position="263"/>
    </location>
</feature>
<dbReference type="Pfam" id="PF11710">
    <property type="entry name" value="Git3"/>
    <property type="match status" value="1"/>
</dbReference>
<feature type="transmembrane region" description="Helical" evidence="6">
    <location>
        <begin position="108"/>
        <end position="128"/>
    </location>
</feature>
<feature type="transmembrane region" description="Helical" evidence="6">
    <location>
        <begin position="508"/>
        <end position="530"/>
    </location>
</feature>
<evidence type="ECO:0000259" key="7">
    <source>
        <dbReference type="Pfam" id="PF11710"/>
    </source>
</evidence>
<name>A0ABR0DZJ4_ZASCE</name>
<evidence type="ECO:0000259" key="8">
    <source>
        <dbReference type="Pfam" id="PF11970"/>
    </source>
</evidence>
<keyword evidence="10" id="KW-1185">Reference proteome</keyword>
<dbReference type="InterPro" id="IPR023041">
    <property type="entry name" value="Glucose_rcpt_Git3-like_N"/>
</dbReference>
<feature type="region of interest" description="Disordered" evidence="5">
    <location>
        <begin position="599"/>
        <end position="715"/>
    </location>
</feature>
<evidence type="ECO:0000313" key="9">
    <source>
        <dbReference type="EMBL" id="KAK4494598.1"/>
    </source>
</evidence>
<accession>A0ABR0DZJ4</accession>
<dbReference type="SUPFAM" id="SSF81321">
    <property type="entry name" value="Family A G protein-coupled receptor-like"/>
    <property type="match status" value="1"/>
</dbReference>
<evidence type="ECO:0000256" key="5">
    <source>
        <dbReference type="SAM" id="MobiDB-lite"/>
    </source>
</evidence>
<comment type="caution">
    <text evidence="9">The sequence shown here is derived from an EMBL/GenBank/DDBJ whole genome shotgun (WGS) entry which is preliminary data.</text>
</comment>
<keyword evidence="3 6" id="KW-1133">Transmembrane helix</keyword>
<feature type="compositionally biased region" description="Basic and acidic residues" evidence="5">
    <location>
        <begin position="690"/>
        <end position="699"/>
    </location>
</feature>
<evidence type="ECO:0000256" key="1">
    <source>
        <dbReference type="ARBA" id="ARBA00004141"/>
    </source>
</evidence>
<dbReference type="PANTHER" id="PTHR23112">
    <property type="entry name" value="G PROTEIN-COUPLED RECEPTOR 157-RELATED"/>
    <property type="match status" value="1"/>
</dbReference>
<evidence type="ECO:0000256" key="4">
    <source>
        <dbReference type="ARBA" id="ARBA00023136"/>
    </source>
</evidence>
<dbReference type="InterPro" id="IPR022596">
    <property type="entry name" value="GPR1/2/3_C"/>
</dbReference>